<proteinExistence type="predicted"/>
<evidence type="ECO:0000313" key="1">
    <source>
        <dbReference type="EnsemblMetazoa" id="ACOM039915-PA.1"/>
    </source>
</evidence>
<protein>
    <submittedName>
        <fullName evidence="1">Uncharacterized protein</fullName>
    </submittedName>
</protein>
<organism evidence="1">
    <name type="scientific">Anopheles coluzzii</name>
    <name type="common">African malaria mosquito</name>
    <dbReference type="NCBI Taxonomy" id="1518534"/>
    <lineage>
        <taxon>Eukaryota</taxon>
        <taxon>Metazoa</taxon>
        <taxon>Ecdysozoa</taxon>
        <taxon>Arthropoda</taxon>
        <taxon>Hexapoda</taxon>
        <taxon>Insecta</taxon>
        <taxon>Pterygota</taxon>
        <taxon>Neoptera</taxon>
        <taxon>Endopterygota</taxon>
        <taxon>Diptera</taxon>
        <taxon>Nematocera</taxon>
        <taxon>Culicoidea</taxon>
        <taxon>Culicidae</taxon>
        <taxon>Anophelinae</taxon>
        <taxon>Anopheles</taxon>
    </lineage>
</organism>
<accession>A0A8W7PYM0</accession>
<dbReference type="Proteomes" id="UP000075882">
    <property type="component" value="Unassembled WGS sequence"/>
</dbReference>
<reference evidence="1" key="1">
    <citation type="submission" date="2022-08" db="UniProtKB">
        <authorList>
            <consortium name="EnsemblMetazoa"/>
        </authorList>
    </citation>
    <scope>IDENTIFICATION</scope>
</reference>
<name>A0A8W7PYM0_ANOCL</name>
<dbReference type="AlphaFoldDB" id="A0A8W7PYM0"/>
<dbReference type="EnsemblMetazoa" id="ACOM039915-RA">
    <property type="protein sequence ID" value="ACOM039915-PA.1"/>
    <property type="gene ID" value="ACOM039915"/>
</dbReference>
<sequence length="112" mass="12331">MFALSAARLNATERRIRAKTITIPRDLHQIDHKCAARCTFGGNERQHIELRESGSASRVSSPPAVEIAPVHNVADAVSLAFRSKSHAARDQFINHLLLRCTLSQPPVPANSR</sequence>